<dbReference type="EMBL" id="CP030140">
    <property type="protein sequence ID" value="AWX69306.1"/>
    <property type="molecule type" value="Genomic_DNA"/>
</dbReference>
<sequence length="223" mass="25741">MKKSKLLLLGAPIIPLAPMVAVSCEKPADHKLPTNDEDPNYQDVVKALHKITFNDLNFEEQNPAEWDIKSFYDHFINDTNIPNTKLNLKSNSDFYKSVGGKAEFEKKYEIYFSAAIINELDISFSAWLAPKGNKKDYTFKGKLYKNYFYYERAQFKVSGFSGDKEKRAKKEHDEKVWNIVRISVPTIVAVGVAIFVIIQIIRKKKGLIKNKGAKKYHGWRRNK</sequence>
<evidence type="ECO:0008006" key="5">
    <source>
        <dbReference type="Google" id="ProtNLM"/>
    </source>
</evidence>
<evidence type="ECO:0000313" key="3">
    <source>
        <dbReference type="EMBL" id="AWX69306.1"/>
    </source>
</evidence>
<feature type="signal peptide" evidence="2">
    <location>
        <begin position="1"/>
        <end position="23"/>
    </location>
</feature>
<reference evidence="4" key="1">
    <citation type="submission" date="2018-06" db="EMBL/GenBank/DDBJ databases">
        <title>Complete genome sequences of Mycoplasma anatis, M. anseris and M. cloacale type strains.</title>
        <authorList>
            <person name="Grozner D."/>
            <person name="Forro B."/>
            <person name="Sulyok K.M."/>
            <person name="Marton S."/>
            <person name="Kreizinger Z."/>
            <person name="Banyai K."/>
            <person name="Gyuranecz M."/>
        </authorList>
    </citation>
    <scope>NUCLEOTIDE SEQUENCE [LARGE SCALE GENOMIC DNA]</scope>
    <source>
        <strain evidence="4">ATCC 49234</strain>
    </source>
</reference>
<organism evidence="3 4">
    <name type="scientific">[Mycoplasma] anseris</name>
    <dbReference type="NCBI Taxonomy" id="92400"/>
    <lineage>
        <taxon>Bacteria</taxon>
        <taxon>Bacillati</taxon>
        <taxon>Mycoplasmatota</taxon>
        <taxon>Mycoplasmoidales</taxon>
        <taxon>Metamycoplasmataceae</taxon>
        <taxon>Metamycoplasma</taxon>
    </lineage>
</organism>
<evidence type="ECO:0000256" key="2">
    <source>
        <dbReference type="SAM" id="SignalP"/>
    </source>
</evidence>
<keyword evidence="2" id="KW-0732">Signal</keyword>
<feature type="transmembrane region" description="Helical" evidence="1">
    <location>
        <begin position="182"/>
        <end position="201"/>
    </location>
</feature>
<evidence type="ECO:0000313" key="4">
    <source>
        <dbReference type="Proteomes" id="UP000250218"/>
    </source>
</evidence>
<dbReference type="KEGG" id="mane:DP065_00855"/>
<keyword evidence="1" id="KW-1133">Transmembrane helix</keyword>
<gene>
    <name evidence="3" type="ORF">DP065_00855</name>
</gene>
<keyword evidence="4" id="KW-1185">Reference proteome</keyword>
<dbReference type="PROSITE" id="PS51257">
    <property type="entry name" value="PROKAR_LIPOPROTEIN"/>
    <property type="match status" value="1"/>
</dbReference>
<dbReference type="AlphaFoldDB" id="A0A2Z4NCT9"/>
<evidence type="ECO:0000256" key="1">
    <source>
        <dbReference type="SAM" id="Phobius"/>
    </source>
</evidence>
<protein>
    <recommendedName>
        <fullName evidence="5">Lipoprotein</fullName>
    </recommendedName>
</protein>
<keyword evidence="1" id="KW-0472">Membrane</keyword>
<accession>A0A2Z4NCT9</accession>
<name>A0A2Z4NCT9_9BACT</name>
<keyword evidence="1" id="KW-0812">Transmembrane</keyword>
<proteinExistence type="predicted"/>
<dbReference type="Proteomes" id="UP000250218">
    <property type="component" value="Chromosome"/>
</dbReference>
<dbReference type="RefSeq" id="WP_033178750.1">
    <property type="nucleotide sequence ID" value="NZ_CP030140.1"/>
</dbReference>
<feature type="chain" id="PRO_5016232545" description="Lipoprotein" evidence="2">
    <location>
        <begin position="24"/>
        <end position="223"/>
    </location>
</feature>